<keyword evidence="4 9" id="KW-0812">Transmembrane</keyword>
<feature type="domain" description="Cation efflux protein transmembrane" evidence="10">
    <location>
        <begin position="19"/>
        <end position="209"/>
    </location>
</feature>
<evidence type="ECO:0000313" key="12">
    <source>
        <dbReference type="EMBL" id="MFC4728156.1"/>
    </source>
</evidence>
<organism evidence="12 13">
    <name type="scientific">Coralloluteibacterium thermophilum</name>
    <dbReference type="NCBI Taxonomy" id="2707049"/>
    <lineage>
        <taxon>Bacteria</taxon>
        <taxon>Pseudomonadati</taxon>
        <taxon>Pseudomonadota</taxon>
        <taxon>Gammaproteobacteria</taxon>
        <taxon>Lysobacterales</taxon>
        <taxon>Lysobacteraceae</taxon>
        <taxon>Coralloluteibacterium</taxon>
    </lineage>
</organism>
<feature type="transmembrane region" description="Helical" evidence="9">
    <location>
        <begin position="17"/>
        <end position="42"/>
    </location>
</feature>
<keyword evidence="7" id="KW-0406">Ion transport</keyword>
<evidence type="ECO:0000313" key="13">
    <source>
        <dbReference type="Proteomes" id="UP001595892"/>
    </source>
</evidence>
<dbReference type="InterPro" id="IPR050681">
    <property type="entry name" value="CDF/SLC30A"/>
</dbReference>
<evidence type="ECO:0000256" key="3">
    <source>
        <dbReference type="ARBA" id="ARBA00022448"/>
    </source>
</evidence>
<dbReference type="SUPFAM" id="SSF160240">
    <property type="entry name" value="Cation efflux protein cytoplasmic domain-like"/>
    <property type="match status" value="1"/>
</dbReference>
<evidence type="ECO:0000259" key="11">
    <source>
        <dbReference type="Pfam" id="PF16916"/>
    </source>
</evidence>
<keyword evidence="13" id="KW-1185">Reference proteome</keyword>
<comment type="caution">
    <text evidence="12">The sequence shown here is derived from an EMBL/GenBank/DDBJ whole genome shotgun (WGS) entry which is preliminary data.</text>
</comment>
<accession>A0ABV9NLQ6</accession>
<feature type="transmembrane region" description="Helical" evidence="9">
    <location>
        <begin position="48"/>
        <end position="68"/>
    </location>
</feature>
<dbReference type="Gene3D" id="1.20.1510.10">
    <property type="entry name" value="Cation efflux protein transmembrane domain"/>
    <property type="match status" value="1"/>
</dbReference>
<dbReference type="SUPFAM" id="SSF161111">
    <property type="entry name" value="Cation efflux protein transmembrane domain-like"/>
    <property type="match status" value="1"/>
</dbReference>
<evidence type="ECO:0000256" key="8">
    <source>
        <dbReference type="ARBA" id="ARBA00023136"/>
    </source>
</evidence>
<dbReference type="PANTHER" id="PTHR11562:SF17">
    <property type="entry name" value="RE54080P-RELATED"/>
    <property type="match status" value="1"/>
</dbReference>
<gene>
    <name evidence="12" type="ORF">ACFO3Q_08250</name>
</gene>
<dbReference type="InterPro" id="IPR027469">
    <property type="entry name" value="Cation_efflux_TMD_sf"/>
</dbReference>
<comment type="similarity">
    <text evidence="2">Belongs to the cation diffusion facilitator (CDF) transporter (TC 2.A.4) family. SLC30A subfamily.</text>
</comment>
<evidence type="ECO:0000256" key="1">
    <source>
        <dbReference type="ARBA" id="ARBA00004141"/>
    </source>
</evidence>
<evidence type="ECO:0000256" key="5">
    <source>
        <dbReference type="ARBA" id="ARBA00022906"/>
    </source>
</evidence>
<dbReference type="PANTHER" id="PTHR11562">
    <property type="entry name" value="CATION EFFLUX PROTEIN/ ZINC TRANSPORTER"/>
    <property type="match status" value="1"/>
</dbReference>
<name>A0ABV9NLQ6_9GAMM</name>
<feature type="transmembrane region" description="Helical" evidence="9">
    <location>
        <begin position="80"/>
        <end position="104"/>
    </location>
</feature>
<keyword evidence="5" id="KW-0862">Zinc</keyword>
<feature type="transmembrane region" description="Helical" evidence="9">
    <location>
        <begin position="151"/>
        <end position="169"/>
    </location>
</feature>
<evidence type="ECO:0000259" key="10">
    <source>
        <dbReference type="Pfam" id="PF01545"/>
    </source>
</evidence>
<dbReference type="InterPro" id="IPR002524">
    <property type="entry name" value="Cation_efflux"/>
</dbReference>
<feature type="transmembrane region" description="Helical" evidence="9">
    <location>
        <begin position="116"/>
        <end position="139"/>
    </location>
</feature>
<dbReference type="RefSeq" id="WP_377004178.1">
    <property type="nucleotide sequence ID" value="NZ_JBHSGG010000023.1"/>
</dbReference>
<dbReference type="EMBL" id="JBHSGG010000023">
    <property type="protein sequence ID" value="MFC4728156.1"/>
    <property type="molecule type" value="Genomic_DNA"/>
</dbReference>
<dbReference type="InterPro" id="IPR036837">
    <property type="entry name" value="Cation_efflux_CTD_sf"/>
</dbReference>
<dbReference type="Pfam" id="PF16916">
    <property type="entry name" value="ZT_dimer"/>
    <property type="match status" value="1"/>
</dbReference>
<keyword evidence="8 9" id="KW-0472">Membrane</keyword>
<keyword evidence="6 9" id="KW-1133">Transmembrane helix</keyword>
<proteinExistence type="inferred from homology"/>
<comment type="subcellular location">
    <subcellularLocation>
        <location evidence="1">Membrane</location>
        <topology evidence="1">Multi-pass membrane protein</topology>
    </subcellularLocation>
</comment>
<dbReference type="Pfam" id="PF01545">
    <property type="entry name" value="Cation_efflux"/>
    <property type="match status" value="1"/>
</dbReference>
<evidence type="ECO:0000256" key="2">
    <source>
        <dbReference type="ARBA" id="ARBA00008873"/>
    </source>
</evidence>
<dbReference type="InterPro" id="IPR058533">
    <property type="entry name" value="Cation_efflux_TM"/>
</dbReference>
<keyword evidence="5" id="KW-0864">Zinc transport</keyword>
<dbReference type="Proteomes" id="UP001595892">
    <property type="component" value="Unassembled WGS sequence"/>
</dbReference>
<feature type="domain" description="Cation efflux protein cytoplasmic" evidence="11">
    <location>
        <begin position="213"/>
        <end position="288"/>
    </location>
</feature>
<sequence>MGHDHDHGLGDIRYERLLWWAFGLTVALLVAEVIGGIVTGSLALLSDAAHMGTDAFGLLIALTAVRLARRPPDARRTYGYVRLEALGALANGALLFLVAAWILFEAWRRFRDPAPVASVGMAAVAAAGLAVNLIAMRLLRAGSGENLNMRGAYLEVWADTLGSVGVLLAAGAIHVTGWTVIDPLVAAAIGLWVLPRTSVLVREAVHVLLEGAPRDIDVPAVRARMLAMPGVAGVHDLHVWSLGSRAPALTAHVVMEEGWNDHDALRVALAGCLERDFHIHHVTLQLESAHCAPAHGHAHEPGHGHPPAVHE</sequence>
<evidence type="ECO:0000256" key="4">
    <source>
        <dbReference type="ARBA" id="ARBA00022692"/>
    </source>
</evidence>
<dbReference type="NCBIfam" id="TIGR01297">
    <property type="entry name" value="CDF"/>
    <property type="match status" value="1"/>
</dbReference>
<evidence type="ECO:0000256" key="6">
    <source>
        <dbReference type="ARBA" id="ARBA00022989"/>
    </source>
</evidence>
<protein>
    <submittedName>
        <fullName evidence="12">Cation diffusion facilitator family transporter</fullName>
    </submittedName>
</protein>
<reference evidence="13" key="1">
    <citation type="journal article" date="2019" name="Int. J. Syst. Evol. Microbiol.">
        <title>The Global Catalogue of Microorganisms (GCM) 10K type strain sequencing project: providing services to taxonomists for standard genome sequencing and annotation.</title>
        <authorList>
            <consortium name="The Broad Institute Genomics Platform"/>
            <consortium name="The Broad Institute Genome Sequencing Center for Infectious Disease"/>
            <person name="Wu L."/>
            <person name="Ma J."/>
        </authorList>
    </citation>
    <scope>NUCLEOTIDE SEQUENCE [LARGE SCALE GENOMIC DNA]</scope>
    <source>
        <strain evidence="13">CGMCC 1.13574</strain>
    </source>
</reference>
<evidence type="ECO:0000256" key="7">
    <source>
        <dbReference type="ARBA" id="ARBA00023065"/>
    </source>
</evidence>
<dbReference type="InterPro" id="IPR027470">
    <property type="entry name" value="Cation_efflux_CTD"/>
</dbReference>
<evidence type="ECO:0000256" key="9">
    <source>
        <dbReference type="SAM" id="Phobius"/>
    </source>
</evidence>
<keyword evidence="3" id="KW-0813">Transport</keyword>